<name>A0ABV6PPI3_9BURK</name>
<keyword evidence="2" id="KW-1185">Reference proteome</keyword>
<protein>
    <submittedName>
        <fullName evidence="1">Uncharacterized protein</fullName>
    </submittedName>
</protein>
<comment type="caution">
    <text evidence="1">The sequence shown here is derived from an EMBL/GenBank/DDBJ whole genome shotgun (WGS) entry which is preliminary data.</text>
</comment>
<proteinExistence type="predicted"/>
<dbReference type="RefSeq" id="WP_377480108.1">
    <property type="nucleotide sequence ID" value="NZ_JBHLTN010000007.1"/>
</dbReference>
<dbReference type="EMBL" id="JBHLTN010000007">
    <property type="protein sequence ID" value="MFC0591715.1"/>
    <property type="molecule type" value="Genomic_DNA"/>
</dbReference>
<accession>A0ABV6PPI3</accession>
<dbReference type="Proteomes" id="UP001589834">
    <property type="component" value="Unassembled WGS sequence"/>
</dbReference>
<organism evidence="1 2">
    <name type="scientific">Ottowia pentelensis</name>
    <dbReference type="NCBI Taxonomy" id="511108"/>
    <lineage>
        <taxon>Bacteria</taxon>
        <taxon>Pseudomonadati</taxon>
        <taxon>Pseudomonadota</taxon>
        <taxon>Betaproteobacteria</taxon>
        <taxon>Burkholderiales</taxon>
        <taxon>Comamonadaceae</taxon>
        <taxon>Ottowia</taxon>
    </lineage>
</organism>
<evidence type="ECO:0000313" key="2">
    <source>
        <dbReference type="Proteomes" id="UP001589834"/>
    </source>
</evidence>
<sequence length="79" mass="9001">MQDETSAADAAPWRLDWTQAPQGWNWAAQDGDGRWYWYRTRPQPGFAGRVWRANSRSQQLAGQGAPNADWHLTLCQRGA</sequence>
<evidence type="ECO:0000313" key="1">
    <source>
        <dbReference type="EMBL" id="MFC0591715.1"/>
    </source>
</evidence>
<gene>
    <name evidence="1" type="ORF">ACFFGG_04015</name>
</gene>
<reference evidence="1 2" key="1">
    <citation type="submission" date="2024-09" db="EMBL/GenBank/DDBJ databases">
        <authorList>
            <person name="Sun Q."/>
            <person name="Mori K."/>
        </authorList>
    </citation>
    <scope>NUCLEOTIDE SEQUENCE [LARGE SCALE GENOMIC DNA]</scope>
    <source>
        <strain evidence="1 2">NCAIM B.02336</strain>
    </source>
</reference>